<accession>A0A0G2Y612</accession>
<dbReference type="Proteomes" id="UP000241474">
    <property type="component" value="Segment"/>
</dbReference>
<dbReference type="EMBL" id="KM982401">
    <property type="protein sequence ID" value="AKI79202.1"/>
    <property type="molecule type" value="Genomic_DNA"/>
</dbReference>
<protein>
    <submittedName>
        <fullName evidence="1">Uncharacterized protein</fullName>
    </submittedName>
</protein>
<organismHost>
    <name type="scientific">Acanthamoeba polyphaga</name>
    <name type="common">Amoeba</name>
    <dbReference type="NCBI Taxonomy" id="5757"/>
</organismHost>
<reference evidence="1 2" key="1">
    <citation type="submission" date="2014-10" db="EMBL/GenBank/DDBJ databases">
        <title>Pan-genome analysis of Brazilian lineage A amoebal mimiviruses.</title>
        <authorList>
            <person name="Assis F.L."/>
            <person name="Abrahao J.S."/>
            <person name="Kroon E.G."/>
            <person name="Dornas F.P."/>
            <person name="Andrade K.R."/>
            <person name="Borato P.V.M."/>
            <person name="Pilotto M.R."/>
            <person name="Benamar S."/>
            <person name="LaScola B."/>
            <person name="Colson P."/>
        </authorList>
    </citation>
    <scope>NUCLEOTIDE SEQUENCE [LARGE SCALE GENOMIC DNA]</scope>
    <source>
        <strain evidence="1 2">Oyster</strain>
    </source>
</reference>
<organism evidence="1 2">
    <name type="scientific">Acanthamoeba polyphaga mimivirus</name>
    <name type="common">APMV</name>
    <dbReference type="NCBI Taxonomy" id="212035"/>
    <lineage>
        <taxon>Viruses</taxon>
        <taxon>Varidnaviria</taxon>
        <taxon>Bamfordvirae</taxon>
        <taxon>Nucleocytoviricota</taxon>
        <taxon>Megaviricetes</taxon>
        <taxon>Imitervirales</taxon>
        <taxon>Mimiviridae</taxon>
        <taxon>Megamimivirinae</taxon>
        <taxon>Mimivirus</taxon>
        <taxon>Mimivirus bradfordmassiliense</taxon>
    </lineage>
</organism>
<sequence length="76" mass="8783">MAITKNNKLIVCDDTYPKATLYLSEKWVNKFVPEATPETEVIPNIQKLPPIIDIDNAEMWCDENSNPYNTRIRDCP</sequence>
<evidence type="ECO:0000313" key="2">
    <source>
        <dbReference type="Proteomes" id="UP000241474"/>
    </source>
</evidence>
<name>A0A0G2Y612_MIMIV</name>
<proteinExistence type="predicted"/>
<evidence type="ECO:0000313" key="1">
    <source>
        <dbReference type="EMBL" id="AKI79202.1"/>
    </source>
</evidence>